<feature type="compositionally biased region" description="Low complexity" evidence="4">
    <location>
        <begin position="944"/>
        <end position="955"/>
    </location>
</feature>
<dbReference type="Gene3D" id="3.40.30.10">
    <property type="entry name" value="Glutaredoxin"/>
    <property type="match status" value="2"/>
</dbReference>
<dbReference type="InterPro" id="IPR015943">
    <property type="entry name" value="WD40/YVTN_repeat-like_dom_sf"/>
</dbReference>
<dbReference type="PROSITE" id="PS00678">
    <property type="entry name" value="WD_REPEATS_1"/>
    <property type="match status" value="1"/>
</dbReference>
<sequence length="2317" mass="266055">MDIQYSYTKNRSQFGKCCDFNDHDKIEIDIKSDRTLINNFIRLDPVTQGSQCDKIYSAHEVNTNTATFKESGMHHVEGGWPKDINMHDLEQTVRYRRKIEKDEMYIHTMLQLLPVIVNRNFITQMEHCILQNNACNIYEQYFHDTEPTPLVQRTFSRTLNVYRDIIPMKRPITHLSWSPDQGTRMAVSYCNTDFKKSTIHSNCSYIWDIENPNNPFVTLKPFCPIITMEYSPKDSNTLVSGLMSGQVASWDIRRGSDPVDVSSIEDSHHDSCNKVLWINSKTGTEFFSASKDGQIKWWDTRKIQTPMESLVIDLVKSEEQNIDNATGISALQFEPSIGTRFMCGLENGMVISGNRKGKTPGEKIATRFKAQYGPVISVERNPTFVKNFLTVGDWTARIWSEDCRESCIAWTPGHRELLTGGAWSTTRFSVFFLTKIDGTLDAWDLLVQQDAPVLSVCDGALTCIRPHEQGQLAAVAGKNGTTYLLEFAEALTLLDRETRREKVIEAKNREIRLKMKSVRVEVDTDSHDGSSNMKNTSHKPKRDDQLIIQCEQEYESILETKADSINEEENCDRRRGGKLSGVGTKMAKIFRTAFRRESSNQSRQQVQSEMTLESNENDDEVTNNIDRRKKIMEKNEKLSSSDWSSEVDSRSRTNLVQERKKSIDYIHKLEDFNHDDDIQISKMRKIKKLRRSEHVQSNELETTSMNVTVDIHHENISSKLSKNIEDTIVNISSDDPESKQQILNINNPEKSLNTSLDNSVDSINKKQRKRWSKETNVILPPKRNSLSSASVSEKSSNWMIADATPRPVPAPRLKKIIDNKVTNNLGLDNEAFETDHDEMDQILTIETEYGSNERTKIKMTPVKSESNRLFDEQIFGKDTEKSSDYSSEIPDIEAITEIQRFSTDNTIINSEINSEIESEMVNRKKSDDVTSVKRKKKTSKKQSKSVTDNSSSSISDIQRPKQIISKPHRPEELMKKNIEESKRSTSLIHDSGTSETSRITQKSSRSTTKKKKGKKKMNKKTTIKYISITVHRADTLIPDYIIRHPMVIVHIVEESTGSYLKNINKTNPNETYLQPLITGIFDIKINKSMAPYWDEELIFEYDFNAILNTKENQTLILFEIVDLPSVTDASSTHDQFGGHNCWYKLAWAFLKPLSNTGISHVDKVVRLQLYKPRRSLKNINRHYCEPYSWWKSGSRERYPSTLFITVTSIDPPKLEPVFYGHLTVDELTDERMESVKSMTINTQTVNLSRWSRLTAQSCKIPNEIFFNTEISENGCFYVIFSNNGKYLACANYDEYDYPIIIYKIDEEKIHMKFVGHKSFVYALDWSNNDEILLSVSSDQTARLWDIKNKIIQEINMLPHPSYVYCGKFDPTNPHFIVTGCYDHITRLWLRRKNSLNYELMQELDGHEGFVNSICFLKDNDFLTADSVGVIVQWSVKKRKAKLLNDWQISRKIKIREIKNITINTIVLHPLGSRLLVHSRDNGLRMLDLATGVVLQRYTGLKNTRIQITAKISPCGGLLLCGGEDASLNIWNLESSKHIAKYITDFPSAAITCVDYHPYDHVMAYSIFGVPSETIILRYNKQSNGESIGLKLLTVDDHNSHNIINIESLKSSIKSKERFSQKIVNNSDEEQNRKSKKNLELLRTDDSREDLRSKLKMINDTEGRFKTRSTNRLTSIIEKIDKILSNSASTHRSSYDIEANMLNDTMQNRISIQSSTQDDLKMLRPYVPPLFSNFEDNSTKSDSMEMTDMSYKSIKRQPIKQVVKSKSARCFASYTKLDPEPASKTMSDSAINTLSKKSKRPHDKLRKFKSNNSKITVIKDLDNITADFRPSLKDDHNESSATSATESGDTYVLENSDDGKTIESENSIRSDVTFVIESEKPVPKPRRKNIIISLLQIKCNIVTGFIANSAASRVIELSDRFLDIHKEGQWLVMMYAPWCAHCKRLDPVWAHVAQHLYATSIKVGRADCTRFTAIAHNFKIRGYPTILFLKGEQHYEYNGDRTKDEIVNFALRLNGPPVQEITKTHSFHTLKKDRDLYFLYVGERSGLLWDLYHSTAHTFHPHAFFYQSHPVIVDKHAPVESTPVIFVYKENVHYNFTGHNSSEFNYINKTLHNWVNAERFSTFPKVTHGNIHQLYMINKNLVLAVIEENAVENIASDMLEFRDMVESIIRKKRDKYHQHFQFGWIANNDLANSLAMTRVSLPSLIVINTSTNHHYIPDDEPAKLTSDAIEIFLEHIRNDTAPKYGGKSILVQIYRMWFETKSTLYSMWNGNPVLTIILFGLPLLFLSLICWGTFCPDILDAGDDEEEDDTSNSHMKED</sequence>
<keyword evidence="5" id="KW-0472">Membrane</keyword>
<comment type="caution">
    <text evidence="7">The sequence shown here is derived from an EMBL/GenBank/DDBJ whole genome shotgun (WGS) entry which is preliminary data.</text>
</comment>
<evidence type="ECO:0000313" key="7">
    <source>
        <dbReference type="EMBL" id="KAK0163596.1"/>
    </source>
</evidence>
<feature type="compositionally biased region" description="Basic residues" evidence="4">
    <location>
        <begin position="1007"/>
        <end position="1016"/>
    </location>
</feature>
<reference evidence="7" key="2">
    <citation type="submission" date="2023-03" db="EMBL/GenBank/DDBJ databases">
        <authorList>
            <person name="Inwood S.N."/>
            <person name="Skelly J.G."/>
            <person name="Guhlin J."/>
            <person name="Harrop T.W.R."/>
            <person name="Goldson S.G."/>
            <person name="Dearden P.K."/>
        </authorList>
    </citation>
    <scope>NUCLEOTIDE SEQUENCE</scope>
    <source>
        <strain evidence="7">Lincoln</strain>
        <tissue evidence="7">Whole body</tissue>
    </source>
</reference>
<evidence type="ECO:0000256" key="2">
    <source>
        <dbReference type="ARBA" id="ARBA00022737"/>
    </source>
</evidence>
<dbReference type="Pfam" id="PF00400">
    <property type="entry name" value="WD40"/>
    <property type="match status" value="3"/>
</dbReference>
<dbReference type="GO" id="GO:0044458">
    <property type="term" value="P:motile cilium assembly"/>
    <property type="evidence" value="ECO:0007669"/>
    <property type="project" value="TreeGrafter"/>
</dbReference>
<evidence type="ECO:0000256" key="4">
    <source>
        <dbReference type="SAM" id="MobiDB-lite"/>
    </source>
</evidence>
<feature type="compositionally biased region" description="Polar residues" evidence="4">
    <location>
        <begin position="1838"/>
        <end position="1847"/>
    </location>
</feature>
<feature type="compositionally biased region" description="Low complexity" evidence="4">
    <location>
        <begin position="996"/>
        <end position="1006"/>
    </location>
</feature>
<evidence type="ECO:0000256" key="1">
    <source>
        <dbReference type="ARBA" id="ARBA00022574"/>
    </source>
</evidence>
<dbReference type="PANTHER" id="PTHR44499:SF1">
    <property type="entry name" value="JOUBERIN"/>
    <property type="match status" value="1"/>
</dbReference>
<dbReference type="InterPro" id="IPR052803">
    <property type="entry name" value="Cilium-Associated_Jouberin"/>
</dbReference>
<feature type="region of interest" description="Disordered" evidence="4">
    <location>
        <begin position="1828"/>
        <end position="1856"/>
    </location>
</feature>
<feature type="repeat" description="WD" evidence="3">
    <location>
        <begin position="1512"/>
        <end position="1540"/>
    </location>
</feature>
<gene>
    <name evidence="7" type="ORF">PV327_007262</name>
</gene>
<keyword evidence="8" id="KW-1185">Reference proteome</keyword>
<dbReference type="SUPFAM" id="SSF52833">
    <property type="entry name" value="Thioredoxin-like"/>
    <property type="match status" value="1"/>
</dbReference>
<reference evidence="7" key="1">
    <citation type="journal article" date="2023" name="bioRxiv">
        <title>Scaffold-level genome assemblies of two parasitoid biocontrol wasps reveal the parthenogenesis mechanism and an associated novel virus.</title>
        <authorList>
            <person name="Inwood S."/>
            <person name="Skelly J."/>
            <person name="Guhlin J."/>
            <person name="Harrop T."/>
            <person name="Goldson S."/>
            <person name="Dearden P."/>
        </authorList>
    </citation>
    <scope>NUCLEOTIDE SEQUENCE</scope>
    <source>
        <strain evidence="7">Lincoln</strain>
        <tissue evidence="7">Whole body</tissue>
    </source>
</reference>
<feature type="region of interest" description="Disordered" evidence="4">
    <location>
        <begin position="522"/>
        <end position="542"/>
    </location>
</feature>
<protein>
    <recommendedName>
        <fullName evidence="6">Thioredoxin domain-containing protein</fullName>
    </recommendedName>
</protein>
<dbReference type="Gene3D" id="2.130.10.10">
    <property type="entry name" value="YVTN repeat-like/Quinoprotein amine dehydrogenase"/>
    <property type="match status" value="3"/>
</dbReference>
<dbReference type="PROSITE" id="PS00194">
    <property type="entry name" value="THIOREDOXIN_1"/>
    <property type="match status" value="1"/>
</dbReference>
<name>A0AA39F610_MICHY</name>
<dbReference type="PANTHER" id="PTHR44499">
    <property type="entry name" value="JOUBERIN"/>
    <property type="match status" value="1"/>
</dbReference>
<feature type="domain" description="Thioredoxin" evidence="6">
    <location>
        <begin position="1841"/>
        <end position="2014"/>
    </location>
</feature>
<dbReference type="InterPro" id="IPR036322">
    <property type="entry name" value="WD40_repeat_dom_sf"/>
</dbReference>
<feature type="region of interest" description="Disordered" evidence="4">
    <location>
        <begin position="918"/>
        <end position="1016"/>
    </location>
</feature>
<keyword evidence="5" id="KW-0812">Transmembrane</keyword>
<dbReference type="PROSITE" id="PS51352">
    <property type="entry name" value="THIOREDOXIN_2"/>
    <property type="match status" value="1"/>
</dbReference>
<evidence type="ECO:0000259" key="6">
    <source>
        <dbReference type="PROSITE" id="PS51352"/>
    </source>
</evidence>
<dbReference type="Proteomes" id="UP001168972">
    <property type="component" value="Unassembled WGS sequence"/>
</dbReference>
<dbReference type="InterPro" id="IPR036249">
    <property type="entry name" value="Thioredoxin-like_sf"/>
</dbReference>
<dbReference type="SUPFAM" id="SSF50978">
    <property type="entry name" value="WD40 repeat-like"/>
    <property type="match status" value="2"/>
</dbReference>
<evidence type="ECO:0000256" key="3">
    <source>
        <dbReference type="PROSITE-ProRule" id="PRU00221"/>
    </source>
</evidence>
<keyword evidence="2" id="KW-0677">Repeat</keyword>
<feature type="compositionally biased region" description="Basic and acidic residues" evidence="4">
    <location>
        <begin position="920"/>
        <end position="931"/>
    </location>
</feature>
<dbReference type="InterPro" id="IPR017937">
    <property type="entry name" value="Thioredoxin_CS"/>
</dbReference>
<dbReference type="EMBL" id="JAQQBR010001833">
    <property type="protein sequence ID" value="KAK0163596.1"/>
    <property type="molecule type" value="Genomic_DNA"/>
</dbReference>
<dbReference type="PROSITE" id="PS50082">
    <property type="entry name" value="WD_REPEATS_2"/>
    <property type="match status" value="2"/>
</dbReference>
<dbReference type="PROSITE" id="PS50294">
    <property type="entry name" value="WD_REPEATS_REGION"/>
    <property type="match status" value="1"/>
</dbReference>
<evidence type="ECO:0000313" key="8">
    <source>
        <dbReference type="Proteomes" id="UP001168972"/>
    </source>
</evidence>
<dbReference type="InterPro" id="IPR001680">
    <property type="entry name" value="WD40_rpt"/>
</dbReference>
<dbReference type="InterPro" id="IPR019775">
    <property type="entry name" value="WD40_repeat_CS"/>
</dbReference>
<feature type="compositionally biased region" description="Polar residues" evidence="4">
    <location>
        <begin position="984"/>
        <end position="995"/>
    </location>
</feature>
<dbReference type="GO" id="GO:0036064">
    <property type="term" value="C:ciliary basal body"/>
    <property type="evidence" value="ECO:0007669"/>
    <property type="project" value="TreeGrafter"/>
</dbReference>
<proteinExistence type="predicted"/>
<feature type="region of interest" description="Disordered" evidence="4">
    <location>
        <begin position="595"/>
        <end position="645"/>
    </location>
</feature>
<organism evidence="7 8">
    <name type="scientific">Microctonus hyperodae</name>
    <name type="common">Parasitoid wasp</name>
    <dbReference type="NCBI Taxonomy" id="165561"/>
    <lineage>
        <taxon>Eukaryota</taxon>
        <taxon>Metazoa</taxon>
        <taxon>Ecdysozoa</taxon>
        <taxon>Arthropoda</taxon>
        <taxon>Hexapoda</taxon>
        <taxon>Insecta</taxon>
        <taxon>Pterygota</taxon>
        <taxon>Neoptera</taxon>
        <taxon>Endopterygota</taxon>
        <taxon>Hymenoptera</taxon>
        <taxon>Apocrita</taxon>
        <taxon>Ichneumonoidea</taxon>
        <taxon>Braconidae</taxon>
        <taxon>Euphorinae</taxon>
        <taxon>Microctonus</taxon>
    </lineage>
</organism>
<dbReference type="SMART" id="SM00320">
    <property type="entry name" value="WD40"/>
    <property type="match status" value="11"/>
</dbReference>
<keyword evidence="5" id="KW-1133">Transmembrane helix</keyword>
<feature type="compositionally biased region" description="Basic residues" evidence="4">
    <location>
        <begin position="932"/>
        <end position="943"/>
    </location>
</feature>
<feature type="transmembrane region" description="Helical" evidence="5">
    <location>
        <begin position="2272"/>
        <end position="2293"/>
    </location>
</feature>
<keyword evidence="1 3" id="KW-0853">WD repeat</keyword>
<feature type="compositionally biased region" description="Basic and acidic residues" evidence="4">
    <location>
        <begin position="968"/>
        <end position="983"/>
    </location>
</feature>
<dbReference type="Pfam" id="PF00085">
    <property type="entry name" value="Thioredoxin"/>
    <property type="match status" value="1"/>
</dbReference>
<evidence type="ECO:0000256" key="5">
    <source>
        <dbReference type="SAM" id="Phobius"/>
    </source>
</evidence>
<feature type="repeat" description="WD" evidence="3">
    <location>
        <begin position="1313"/>
        <end position="1348"/>
    </location>
</feature>
<accession>A0AA39F610</accession>
<feature type="compositionally biased region" description="Polar residues" evidence="4">
    <location>
        <begin position="599"/>
        <end position="614"/>
    </location>
</feature>
<dbReference type="InterPro" id="IPR013766">
    <property type="entry name" value="Thioredoxin_domain"/>
</dbReference>